<dbReference type="EMBL" id="CP124535">
    <property type="protein sequence ID" value="WGV14616.1"/>
    <property type="molecule type" value="Genomic_DNA"/>
</dbReference>
<dbReference type="Proteomes" id="UP001230978">
    <property type="component" value="Chromosome"/>
</dbReference>
<reference evidence="2 3" key="1">
    <citation type="submission" date="2023-04" db="EMBL/GenBank/DDBJ databases">
        <title>YMD61, complete Genome.</title>
        <authorList>
            <person name="Zhang J."/>
        </authorList>
    </citation>
    <scope>NUCLEOTIDE SEQUENCE [LARGE SCALE GENOMIC DNA]</scope>
    <source>
        <strain evidence="2 3">YMD61</strain>
    </source>
</reference>
<dbReference type="Pfam" id="PF09458">
    <property type="entry name" value="H_lectin"/>
    <property type="match status" value="1"/>
</dbReference>
<dbReference type="PANTHER" id="PTHR46938">
    <property type="entry name" value="DISCOIDIN-1 SUBUNIT A-RELATED-RELATED"/>
    <property type="match status" value="1"/>
</dbReference>
<sequence length="116" mass="13081">MKRLSPHSVGILQGSRVLFSDYATDGVMWTGEGDRESRFTVNFNEPFLAPPAVMVGISLWDTDHKTNMRADLVAENITATGFHLVFRTWGDTRIARVRADWTAIGPVRDEEDWEIG</sequence>
<dbReference type="InterPro" id="IPR052487">
    <property type="entry name" value="Galactose-binding_lectin"/>
</dbReference>
<dbReference type="PANTHER" id="PTHR46938:SF1">
    <property type="entry name" value="DISCOIDIN-1 SUBUNIT A-RELATED"/>
    <property type="match status" value="1"/>
</dbReference>
<proteinExistence type="predicted"/>
<evidence type="ECO:0000313" key="3">
    <source>
        <dbReference type="Proteomes" id="UP001230978"/>
    </source>
</evidence>
<organism evidence="2 3">
    <name type="scientific">Fuscovulum ytuae</name>
    <dbReference type="NCBI Taxonomy" id="3042299"/>
    <lineage>
        <taxon>Bacteria</taxon>
        <taxon>Pseudomonadati</taxon>
        <taxon>Pseudomonadota</taxon>
        <taxon>Alphaproteobacteria</taxon>
        <taxon>Rhodobacterales</taxon>
        <taxon>Paracoccaceae</taxon>
        <taxon>Fuscovulum</taxon>
    </lineage>
</organism>
<feature type="domain" description="H-type lectin" evidence="1">
    <location>
        <begin position="39"/>
        <end position="104"/>
    </location>
</feature>
<evidence type="ECO:0000259" key="1">
    <source>
        <dbReference type="Pfam" id="PF09458"/>
    </source>
</evidence>
<dbReference type="InterPro" id="IPR019019">
    <property type="entry name" value="H-type_lectin_domain"/>
</dbReference>
<dbReference type="RefSeq" id="WP_281463738.1">
    <property type="nucleotide sequence ID" value="NZ_CP124535.1"/>
</dbReference>
<protein>
    <submittedName>
        <fullName evidence="2">H-type lectin domain-containing protein</fullName>
    </submittedName>
</protein>
<accession>A0ABY8Q3E5</accession>
<evidence type="ECO:0000313" key="2">
    <source>
        <dbReference type="EMBL" id="WGV14616.1"/>
    </source>
</evidence>
<name>A0ABY8Q3E5_9RHOB</name>
<dbReference type="SUPFAM" id="SSF141086">
    <property type="entry name" value="Agglutinin HPA-like"/>
    <property type="match status" value="1"/>
</dbReference>
<gene>
    <name evidence="2" type="ORF">QF092_09895</name>
</gene>
<dbReference type="Gene3D" id="2.60.40.2080">
    <property type="match status" value="1"/>
</dbReference>
<keyword evidence="3" id="KW-1185">Reference proteome</keyword>
<dbReference type="InterPro" id="IPR037221">
    <property type="entry name" value="H-type_lectin_dom_sf"/>
</dbReference>